<comment type="caution">
    <text evidence="4">The sequence shown here is derived from an EMBL/GenBank/DDBJ whole genome shotgun (WGS) entry which is preliminary data.</text>
</comment>
<dbReference type="PROSITE" id="PS51679">
    <property type="entry name" value="SAM_MT_C5"/>
    <property type="match status" value="1"/>
</dbReference>
<proteinExistence type="predicted"/>
<accession>A0A0F9TN46</accession>
<dbReference type="InterPro" id="IPR001525">
    <property type="entry name" value="C5_MeTfrase"/>
</dbReference>
<protein>
    <recommendedName>
        <fullName evidence="5">DNA (cytosine-5-)-methyltransferase</fullName>
    </recommendedName>
</protein>
<sequence>MAPEVNGDPLVTLTNVSLFTGYGGDVLAAEAAGIETVAFVENVRDCRRVLRKHWPETKQWKDIRDVKARDVMAYAQGWQQSKLKESDNTSHPQERYESRASDRSGRGNITAGIKHRRGVAEAISSTAGISPITIISGGFPCQPVSHAGKQRGKEDDRWLWPEMLRLISEIRPTWVVAENVAGIIGMGLDGVLSDLESAGFETLPLLIPACAV</sequence>
<evidence type="ECO:0008006" key="5">
    <source>
        <dbReference type="Google" id="ProtNLM"/>
    </source>
</evidence>
<feature type="compositionally biased region" description="Basic and acidic residues" evidence="3">
    <location>
        <begin position="82"/>
        <end position="105"/>
    </location>
</feature>
<dbReference type="GO" id="GO:0008168">
    <property type="term" value="F:methyltransferase activity"/>
    <property type="evidence" value="ECO:0007669"/>
    <property type="project" value="UniProtKB-KW"/>
</dbReference>
<dbReference type="EMBL" id="LAZR01001111">
    <property type="protein sequence ID" value="KKN50506.1"/>
    <property type="molecule type" value="Genomic_DNA"/>
</dbReference>
<name>A0A0F9TN46_9ZZZZ</name>
<dbReference type="GO" id="GO:0032259">
    <property type="term" value="P:methylation"/>
    <property type="evidence" value="ECO:0007669"/>
    <property type="project" value="UniProtKB-KW"/>
</dbReference>
<organism evidence="4">
    <name type="scientific">marine sediment metagenome</name>
    <dbReference type="NCBI Taxonomy" id="412755"/>
    <lineage>
        <taxon>unclassified sequences</taxon>
        <taxon>metagenomes</taxon>
        <taxon>ecological metagenomes</taxon>
    </lineage>
</organism>
<evidence type="ECO:0000256" key="3">
    <source>
        <dbReference type="SAM" id="MobiDB-lite"/>
    </source>
</evidence>
<keyword evidence="1" id="KW-0489">Methyltransferase</keyword>
<gene>
    <name evidence="4" type="ORF">LCGC14_0632310</name>
</gene>
<keyword evidence="2" id="KW-0808">Transferase</keyword>
<dbReference type="InterPro" id="IPR029063">
    <property type="entry name" value="SAM-dependent_MTases_sf"/>
</dbReference>
<dbReference type="AlphaFoldDB" id="A0A0F9TN46"/>
<evidence type="ECO:0000256" key="2">
    <source>
        <dbReference type="ARBA" id="ARBA00022679"/>
    </source>
</evidence>
<dbReference type="Pfam" id="PF00145">
    <property type="entry name" value="DNA_methylase"/>
    <property type="match status" value="2"/>
</dbReference>
<dbReference type="Gene3D" id="3.40.50.150">
    <property type="entry name" value="Vaccinia Virus protein VP39"/>
    <property type="match status" value="1"/>
</dbReference>
<reference evidence="4" key="1">
    <citation type="journal article" date="2015" name="Nature">
        <title>Complex archaea that bridge the gap between prokaryotes and eukaryotes.</title>
        <authorList>
            <person name="Spang A."/>
            <person name="Saw J.H."/>
            <person name="Jorgensen S.L."/>
            <person name="Zaremba-Niedzwiedzka K."/>
            <person name="Martijn J."/>
            <person name="Lind A.E."/>
            <person name="van Eijk R."/>
            <person name="Schleper C."/>
            <person name="Guy L."/>
            <person name="Ettema T.J."/>
        </authorList>
    </citation>
    <scope>NUCLEOTIDE SEQUENCE</scope>
</reference>
<feature type="non-terminal residue" evidence="4">
    <location>
        <position position="212"/>
    </location>
</feature>
<evidence type="ECO:0000256" key="1">
    <source>
        <dbReference type="ARBA" id="ARBA00022603"/>
    </source>
</evidence>
<feature type="region of interest" description="Disordered" evidence="3">
    <location>
        <begin position="79"/>
        <end position="110"/>
    </location>
</feature>
<dbReference type="SUPFAM" id="SSF53335">
    <property type="entry name" value="S-adenosyl-L-methionine-dependent methyltransferases"/>
    <property type="match status" value="1"/>
</dbReference>
<evidence type="ECO:0000313" key="4">
    <source>
        <dbReference type="EMBL" id="KKN50506.1"/>
    </source>
</evidence>